<dbReference type="PANTHER" id="PTHR23132:SF23">
    <property type="entry name" value="D-ALANINE--D-ALANINE LIGASE B"/>
    <property type="match status" value="1"/>
</dbReference>
<organism evidence="6">
    <name type="scientific">Fibrocapsa japonica</name>
    <dbReference type="NCBI Taxonomy" id="94617"/>
    <lineage>
        <taxon>Eukaryota</taxon>
        <taxon>Sar</taxon>
        <taxon>Stramenopiles</taxon>
        <taxon>Ochrophyta</taxon>
        <taxon>Raphidophyceae</taxon>
        <taxon>Chattonellales</taxon>
        <taxon>Chattonellaceae</taxon>
        <taxon>Fibrocapsa</taxon>
    </lineage>
</organism>
<dbReference type="GO" id="GO:0046872">
    <property type="term" value="F:metal ion binding"/>
    <property type="evidence" value="ECO:0007669"/>
    <property type="project" value="InterPro"/>
</dbReference>
<accession>A0A7S2V0M4</accession>
<dbReference type="InterPro" id="IPR011761">
    <property type="entry name" value="ATP-grasp"/>
</dbReference>
<keyword evidence="4" id="KW-0732">Signal</keyword>
<feature type="chain" id="PRO_5030858649" description="ATP-grasp domain-containing protein" evidence="4">
    <location>
        <begin position="26"/>
        <end position="396"/>
    </location>
</feature>
<keyword evidence="2" id="KW-0436">Ligase</keyword>
<dbReference type="InterPro" id="IPR013815">
    <property type="entry name" value="ATP_grasp_subdomain_1"/>
</dbReference>
<keyword evidence="3" id="KW-0067">ATP-binding</keyword>
<feature type="domain" description="ATP-grasp" evidence="5">
    <location>
        <begin position="155"/>
        <end position="369"/>
    </location>
</feature>
<dbReference type="Gene3D" id="3.30.1490.20">
    <property type="entry name" value="ATP-grasp fold, A domain"/>
    <property type="match status" value="1"/>
</dbReference>
<sequence>MARTMKLSTIKVALSFLSLLKIMSAFNLKTALHVVGSTKDDYYSAVSTYYARQMVESDWHQGKYKFQYAVVNPDYSWSFPKSLDRDDIKSAEKCEMSDAIDHIKSNLDPDFMIPHMFCPEGMTKYRALFENFLNIPLVGCDPTHMDLSMDKDLTRSVVSAAGVTVPQGIVVTSSDDSRLDSLALPVIIKPACEDNSIGLSLARNANEVFKGVDDALKVDKKVIIEQFIPPGSEVRVGLIEREDGTLQILPKFEYHVSKSDPIRTQSHKLTNLDENGEVELASGKRNCPADLSVEVCEELDRQAKLAHEALQCRDYSLFDFRIDPEGKPYFLEACSYCSFAPRSVLMTMTDNTELKCPVFFDEMVNKALSRKKPEKASSISKRFDEALVNGARLVSV</sequence>
<dbReference type="GO" id="GO:0005524">
    <property type="term" value="F:ATP binding"/>
    <property type="evidence" value="ECO:0007669"/>
    <property type="project" value="UniProtKB-UniRule"/>
</dbReference>
<proteinExistence type="inferred from homology"/>
<protein>
    <recommendedName>
        <fullName evidence="5">ATP-grasp domain-containing protein</fullName>
    </recommendedName>
</protein>
<evidence type="ECO:0000256" key="4">
    <source>
        <dbReference type="SAM" id="SignalP"/>
    </source>
</evidence>
<dbReference type="AlphaFoldDB" id="A0A7S2V0M4"/>
<evidence type="ECO:0000256" key="2">
    <source>
        <dbReference type="ARBA" id="ARBA00022598"/>
    </source>
</evidence>
<comment type="similarity">
    <text evidence="1">Belongs to the D-alanine--D-alanine ligase family.</text>
</comment>
<dbReference type="Pfam" id="PF07478">
    <property type="entry name" value="Dala_Dala_lig_C"/>
    <property type="match status" value="1"/>
</dbReference>
<gene>
    <name evidence="6" type="ORF">FJAP1339_LOCUS7451</name>
</gene>
<evidence type="ECO:0000256" key="1">
    <source>
        <dbReference type="ARBA" id="ARBA00010871"/>
    </source>
</evidence>
<dbReference type="EMBL" id="HBHR01014976">
    <property type="protein sequence ID" value="CAD9866274.1"/>
    <property type="molecule type" value="Transcribed_RNA"/>
</dbReference>
<dbReference type="SUPFAM" id="SSF56059">
    <property type="entry name" value="Glutathione synthetase ATP-binding domain-like"/>
    <property type="match status" value="1"/>
</dbReference>
<dbReference type="Gene3D" id="3.30.470.20">
    <property type="entry name" value="ATP-grasp fold, B domain"/>
    <property type="match status" value="1"/>
</dbReference>
<evidence type="ECO:0000259" key="5">
    <source>
        <dbReference type="PROSITE" id="PS50975"/>
    </source>
</evidence>
<dbReference type="GO" id="GO:0008716">
    <property type="term" value="F:D-alanine-D-alanine ligase activity"/>
    <property type="evidence" value="ECO:0007669"/>
    <property type="project" value="InterPro"/>
</dbReference>
<evidence type="ECO:0000256" key="3">
    <source>
        <dbReference type="PROSITE-ProRule" id="PRU00409"/>
    </source>
</evidence>
<name>A0A7S2V0M4_9STRA</name>
<dbReference type="Gene3D" id="3.40.50.20">
    <property type="match status" value="1"/>
</dbReference>
<feature type="signal peptide" evidence="4">
    <location>
        <begin position="1"/>
        <end position="25"/>
    </location>
</feature>
<evidence type="ECO:0000313" key="6">
    <source>
        <dbReference type="EMBL" id="CAD9866274.1"/>
    </source>
</evidence>
<dbReference type="PANTHER" id="PTHR23132">
    <property type="entry name" value="D-ALANINE--D-ALANINE LIGASE"/>
    <property type="match status" value="1"/>
</dbReference>
<keyword evidence="3" id="KW-0547">Nucleotide-binding</keyword>
<dbReference type="InterPro" id="IPR011095">
    <property type="entry name" value="Dala_Dala_lig_C"/>
</dbReference>
<dbReference type="PROSITE" id="PS50975">
    <property type="entry name" value="ATP_GRASP"/>
    <property type="match status" value="1"/>
</dbReference>
<reference evidence="6" key="1">
    <citation type="submission" date="2021-01" db="EMBL/GenBank/DDBJ databases">
        <authorList>
            <person name="Corre E."/>
            <person name="Pelletier E."/>
            <person name="Niang G."/>
            <person name="Scheremetjew M."/>
            <person name="Finn R."/>
            <person name="Kale V."/>
            <person name="Holt S."/>
            <person name="Cochrane G."/>
            <person name="Meng A."/>
            <person name="Brown T."/>
            <person name="Cohen L."/>
        </authorList>
    </citation>
    <scope>NUCLEOTIDE SEQUENCE</scope>
    <source>
        <strain evidence="6">CCMP1661</strain>
    </source>
</reference>